<keyword evidence="4" id="KW-0285">Flavoprotein</keyword>
<evidence type="ECO:0000313" key="19">
    <source>
        <dbReference type="Proteomes" id="UP000242317"/>
    </source>
</evidence>
<keyword evidence="10" id="KW-0413">Isomerase</keyword>
<dbReference type="SUPFAM" id="SSF51905">
    <property type="entry name" value="FAD/NAD(P)-binding domain"/>
    <property type="match status" value="1"/>
</dbReference>
<evidence type="ECO:0000256" key="8">
    <source>
        <dbReference type="ARBA" id="ARBA00023166"/>
    </source>
</evidence>
<evidence type="ECO:0000256" key="13">
    <source>
        <dbReference type="ARBA" id="ARBA00049723"/>
    </source>
</evidence>
<keyword evidence="6" id="KW-0560">Oxidoreductase</keyword>
<dbReference type="PANTHER" id="PTHR47470">
    <property type="entry name" value="CHOLESTEROL OXIDASE"/>
    <property type="match status" value="1"/>
</dbReference>
<dbReference type="EMBL" id="FMYK01000001">
    <property type="protein sequence ID" value="SDB83231.1"/>
    <property type="molecule type" value="Genomic_DNA"/>
</dbReference>
<evidence type="ECO:0000256" key="10">
    <source>
        <dbReference type="ARBA" id="ARBA00023235"/>
    </source>
</evidence>
<dbReference type="GO" id="GO:0050660">
    <property type="term" value="F:flavin adenine dinucleotide binding"/>
    <property type="evidence" value="ECO:0007669"/>
    <property type="project" value="InterPro"/>
</dbReference>
<proteinExistence type="inferred from homology"/>
<organism evidence="18 19">
    <name type="scientific">Acinetobacter marinus</name>
    <dbReference type="NCBI Taxonomy" id="281375"/>
    <lineage>
        <taxon>Bacteria</taxon>
        <taxon>Pseudomonadati</taxon>
        <taxon>Pseudomonadota</taxon>
        <taxon>Gammaproteobacteria</taxon>
        <taxon>Moraxellales</taxon>
        <taxon>Moraxellaceae</taxon>
        <taxon>Acinetobacter</taxon>
    </lineage>
</organism>
<dbReference type="AlphaFoldDB" id="A0A1G6GMK1"/>
<accession>A0A1G6GMK1</accession>
<keyword evidence="5" id="KW-0274">FAD</keyword>
<feature type="domain" description="Glucose-methanol-choline oxidoreductase N-terminal" evidence="16">
    <location>
        <begin position="190"/>
        <end position="283"/>
    </location>
</feature>
<dbReference type="EC" id="1.1.3.6" evidence="13"/>
<dbReference type="Gene3D" id="3.30.410.10">
    <property type="entry name" value="Cholesterol Oxidase, domain 2"/>
    <property type="match status" value="1"/>
</dbReference>
<dbReference type="Pfam" id="PF05199">
    <property type="entry name" value="GMC_oxred_C"/>
    <property type="match status" value="1"/>
</dbReference>
<dbReference type="Pfam" id="PF00732">
    <property type="entry name" value="GMC_oxred_N"/>
    <property type="match status" value="1"/>
</dbReference>
<keyword evidence="3" id="KW-0153">Cholesterol metabolism</keyword>
<evidence type="ECO:0000256" key="6">
    <source>
        <dbReference type="ARBA" id="ARBA00023002"/>
    </source>
</evidence>
<dbReference type="InterPro" id="IPR052542">
    <property type="entry name" value="Cholesterol_Oxidase"/>
</dbReference>
<feature type="domain" description="Glucose-methanol-choline oxidoreductase C-terminal" evidence="17">
    <location>
        <begin position="470"/>
        <end position="524"/>
    </location>
</feature>
<dbReference type="GO" id="GO:0008203">
    <property type="term" value="P:cholesterol metabolic process"/>
    <property type="evidence" value="ECO:0007669"/>
    <property type="project" value="UniProtKB-KW"/>
</dbReference>
<dbReference type="Pfam" id="PF13450">
    <property type="entry name" value="NAD_binding_8"/>
    <property type="match status" value="1"/>
</dbReference>
<keyword evidence="19" id="KW-1185">Reference proteome</keyword>
<evidence type="ECO:0000259" key="16">
    <source>
        <dbReference type="Pfam" id="PF00732"/>
    </source>
</evidence>
<protein>
    <recommendedName>
        <fullName evidence="14">Cholesterol oxidase</fullName>
        <ecNumber evidence="13">1.1.3.6</ecNumber>
        <ecNumber evidence="11">5.3.3.1</ecNumber>
    </recommendedName>
    <alternativeName>
        <fullName evidence="15">Cholesterol isomerase</fullName>
    </alternativeName>
</protein>
<evidence type="ECO:0000256" key="14">
    <source>
        <dbReference type="ARBA" id="ARBA00049744"/>
    </source>
</evidence>
<sequence>MNTTQFDFDQIIIGSGFGGSVSALRLSEKGNKVLVLEKGLRRKDEDFPKTNLDTKNYLWAPELGLKGTLQMSFTNKVTVVHGVGVGGGSQIYANVHFIPDDEVFQSPAWSKIRTDWKDALLPYYSLAQRMLGTAKNSYTNIADETLKQVAEEMGHGSSYKTVATGVFFPQADGARAKTVKDPYFNGDGPDRQTCQYCGNCIIGCRYNSKNTLMKNYLYFAERNGVEIRPSSEVLKIVPLNADGSAGYEVHVKETTASGTRTYTVKSRGVVVSAGVMGTVPLLLKMRDQAKTLPNMSKLLGQQIRTNSETLTTANDTREKVDDGVAISSFISVDANTNMEVNRFREGSDGTWLYVPYVPMVTGQGAVRIMKFIFNTLLHPLKTFKMLRPKGKARNSILFLVMQKSEAFIHLEWRRKWYRLFRNGITAVQKADDTPLTVSFPSAEKATRSFADKLGGEAGSALTEILLGTPMTAHIMSGVAIGTDKSNGVIDQTGEVFGYQNLRVLDGSIIPGNLGVNPSLTITALSEFAMSQIPVFSEERAGQIKRIQFSAPLDGQVSALTGTGDLAGELSQV</sequence>
<dbReference type="InterPro" id="IPR036188">
    <property type="entry name" value="FAD/NAD-bd_sf"/>
</dbReference>
<dbReference type="InterPro" id="IPR007867">
    <property type="entry name" value="GMC_OxRtase_C"/>
</dbReference>
<keyword evidence="7" id="KW-0443">Lipid metabolism</keyword>
<evidence type="ECO:0000256" key="1">
    <source>
        <dbReference type="ARBA" id="ARBA00001974"/>
    </source>
</evidence>
<evidence type="ECO:0000256" key="3">
    <source>
        <dbReference type="ARBA" id="ARBA00022548"/>
    </source>
</evidence>
<dbReference type="RefSeq" id="WP_092614637.1">
    <property type="nucleotide sequence ID" value="NZ_FMYK01000001.1"/>
</dbReference>
<evidence type="ECO:0000256" key="5">
    <source>
        <dbReference type="ARBA" id="ARBA00022827"/>
    </source>
</evidence>
<dbReference type="GO" id="GO:0004769">
    <property type="term" value="F:steroid Delta-isomerase activity"/>
    <property type="evidence" value="ECO:0007669"/>
    <property type="project" value="UniProtKB-EC"/>
</dbReference>
<reference evidence="19" key="1">
    <citation type="submission" date="2016-09" db="EMBL/GenBank/DDBJ databases">
        <authorList>
            <person name="Varghese N."/>
            <person name="Submissions S."/>
        </authorList>
    </citation>
    <scope>NUCLEOTIDE SEQUENCE [LARGE SCALE GENOMIC DNA]</scope>
    <source>
        <strain evidence="19">ANC 3699</strain>
    </source>
</reference>
<dbReference type="EC" id="5.3.3.1" evidence="11"/>
<evidence type="ECO:0000256" key="4">
    <source>
        <dbReference type="ARBA" id="ARBA00022630"/>
    </source>
</evidence>
<comment type="similarity">
    <text evidence="2">Belongs to the GMC oxidoreductase family.</text>
</comment>
<evidence type="ECO:0000256" key="9">
    <source>
        <dbReference type="ARBA" id="ARBA00023221"/>
    </source>
</evidence>
<evidence type="ECO:0000313" key="18">
    <source>
        <dbReference type="EMBL" id="SDB83231.1"/>
    </source>
</evidence>
<name>A0A1G6GMK1_9GAMM</name>
<dbReference type="Proteomes" id="UP000242317">
    <property type="component" value="Unassembled WGS sequence"/>
</dbReference>
<dbReference type="InterPro" id="IPR000172">
    <property type="entry name" value="GMC_OxRdtase_N"/>
</dbReference>
<gene>
    <name evidence="18" type="ORF">SAMN05421749_101174</name>
</gene>
<evidence type="ECO:0000256" key="11">
    <source>
        <dbReference type="ARBA" id="ARBA00038856"/>
    </source>
</evidence>
<dbReference type="OrthoDB" id="9787779at2"/>
<evidence type="ECO:0000259" key="17">
    <source>
        <dbReference type="Pfam" id="PF05199"/>
    </source>
</evidence>
<keyword evidence="9" id="KW-0753">Steroid metabolism</keyword>
<evidence type="ECO:0000256" key="15">
    <source>
        <dbReference type="ARBA" id="ARBA00049778"/>
    </source>
</evidence>
<comment type="cofactor">
    <cofactor evidence="1">
        <name>FAD</name>
        <dbReference type="ChEBI" id="CHEBI:57692"/>
    </cofactor>
</comment>
<dbReference type="Gene3D" id="3.50.50.60">
    <property type="entry name" value="FAD/NAD(P)-binding domain"/>
    <property type="match status" value="2"/>
</dbReference>
<dbReference type="PANTHER" id="PTHR47470:SF1">
    <property type="entry name" value="FAD-DEPENDENT OXIDOREDUCTASE 2 FAD BINDING DOMAIN-CONTAINING PROTEIN"/>
    <property type="match status" value="1"/>
</dbReference>
<evidence type="ECO:0000256" key="12">
    <source>
        <dbReference type="ARBA" id="ARBA00049645"/>
    </source>
</evidence>
<dbReference type="GO" id="GO:0016995">
    <property type="term" value="F:cholesterol oxidase activity"/>
    <property type="evidence" value="ECO:0007669"/>
    <property type="project" value="UniProtKB-EC"/>
</dbReference>
<evidence type="ECO:0000256" key="2">
    <source>
        <dbReference type="ARBA" id="ARBA00010790"/>
    </source>
</evidence>
<comment type="pathway">
    <text evidence="12">Steroid metabolism; cholesterol degradation.</text>
</comment>
<keyword evidence="8" id="KW-1207">Sterol metabolism</keyword>
<evidence type="ECO:0000256" key="7">
    <source>
        <dbReference type="ARBA" id="ARBA00023098"/>
    </source>
</evidence>